<keyword evidence="4 6" id="KW-0808">Transferase</keyword>
<dbReference type="Proteomes" id="UP001524642">
    <property type="component" value="Unassembled WGS sequence"/>
</dbReference>
<evidence type="ECO:0000313" key="7">
    <source>
        <dbReference type="EMBL" id="MCR0983902.1"/>
    </source>
</evidence>
<dbReference type="RefSeq" id="WP_257717567.1">
    <property type="nucleotide sequence ID" value="NZ_JANJOU010000017.1"/>
</dbReference>
<evidence type="ECO:0000256" key="1">
    <source>
        <dbReference type="ARBA" id="ARBA00022490"/>
    </source>
</evidence>
<dbReference type="NCBIfam" id="TIGR00138">
    <property type="entry name" value="rsmG_gidB"/>
    <property type="match status" value="1"/>
</dbReference>
<evidence type="ECO:0000256" key="4">
    <source>
        <dbReference type="ARBA" id="ARBA00022679"/>
    </source>
</evidence>
<comment type="caution">
    <text evidence="7">The sequence shown here is derived from an EMBL/GenBank/DDBJ whole genome shotgun (WGS) entry which is preliminary data.</text>
</comment>
<dbReference type="PANTHER" id="PTHR31760">
    <property type="entry name" value="S-ADENOSYL-L-METHIONINE-DEPENDENT METHYLTRANSFERASES SUPERFAMILY PROTEIN"/>
    <property type="match status" value="1"/>
</dbReference>
<evidence type="ECO:0000256" key="5">
    <source>
        <dbReference type="ARBA" id="ARBA00022691"/>
    </source>
</evidence>
<evidence type="ECO:0000256" key="3">
    <source>
        <dbReference type="ARBA" id="ARBA00022603"/>
    </source>
</evidence>
<feature type="binding site" evidence="6">
    <location>
        <position position="72"/>
    </location>
    <ligand>
        <name>S-adenosyl-L-methionine</name>
        <dbReference type="ChEBI" id="CHEBI:59789"/>
    </ligand>
</feature>
<feature type="binding site" evidence="6">
    <location>
        <position position="132"/>
    </location>
    <ligand>
        <name>S-adenosyl-L-methionine</name>
        <dbReference type="ChEBI" id="CHEBI:59789"/>
    </ligand>
</feature>
<gene>
    <name evidence="6 7" type="primary">rsmG</name>
    <name evidence="7" type="ORF">NRP21_17750</name>
</gene>
<keyword evidence="1 6" id="KW-0963">Cytoplasm</keyword>
<dbReference type="GO" id="GO:0032259">
    <property type="term" value="P:methylation"/>
    <property type="evidence" value="ECO:0007669"/>
    <property type="project" value="UniProtKB-KW"/>
</dbReference>
<dbReference type="GO" id="GO:0008168">
    <property type="term" value="F:methyltransferase activity"/>
    <property type="evidence" value="ECO:0007669"/>
    <property type="project" value="UniProtKB-KW"/>
</dbReference>
<dbReference type="HAMAP" id="MF_00074">
    <property type="entry name" value="16SrRNA_methyltr_G"/>
    <property type="match status" value="1"/>
</dbReference>
<dbReference type="PANTHER" id="PTHR31760:SF0">
    <property type="entry name" value="S-ADENOSYL-L-METHIONINE-DEPENDENT METHYLTRANSFERASES SUPERFAMILY PROTEIN"/>
    <property type="match status" value="1"/>
</dbReference>
<keyword evidence="2 6" id="KW-0698">rRNA processing</keyword>
<sequence length="201" mass="21464">MRTPEPVVSRETEARLDGFLSLLLRWNARINLVAERDPETLRARHIADSLQLLPLLPGGGGEAADLGTGGGFPGLVLAIADTGRSWNLVESDRRKAAFLTAAAGELGLSHVRVHTRRIEAVTLPPLALVTARALAPLPVLLGHAARLLSPGGTALFPKGRSAADELTAAEAEWTMHTERFESRTEPGATILRITELHRAGS</sequence>
<dbReference type="SUPFAM" id="SSF53335">
    <property type="entry name" value="S-adenosyl-L-methionine-dependent methyltransferases"/>
    <property type="match status" value="1"/>
</dbReference>
<dbReference type="Gene3D" id="3.40.50.150">
    <property type="entry name" value="Vaccinia Virus protein VP39"/>
    <property type="match status" value="1"/>
</dbReference>
<feature type="binding site" evidence="6">
    <location>
        <position position="67"/>
    </location>
    <ligand>
        <name>S-adenosyl-L-methionine</name>
        <dbReference type="ChEBI" id="CHEBI:59789"/>
    </ligand>
</feature>
<comment type="similarity">
    <text evidence="6">Belongs to the methyltransferase superfamily. RNA methyltransferase RsmG family.</text>
</comment>
<dbReference type="EC" id="2.1.1.170" evidence="6"/>
<organism evidence="7 8">
    <name type="scientific">Roseomonas populi</name>
    <dbReference type="NCBI Taxonomy" id="3121582"/>
    <lineage>
        <taxon>Bacteria</taxon>
        <taxon>Pseudomonadati</taxon>
        <taxon>Pseudomonadota</taxon>
        <taxon>Alphaproteobacteria</taxon>
        <taxon>Acetobacterales</taxon>
        <taxon>Roseomonadaceae</taxon>
        <taxon>Roseomonas</taxon>
    </lineage>
</organism>
<protein>
    <recommendedName>
        <fullName evidence="6">Ribosomal RNA small subunit methyltransferase G</fullName>
        <ecNumber evidence="6">2.1.1.170</ecNumber>
    </recommendedName>
    <alternativeName>
        <fullName evidence="6">16S rRNA 7-methylguanosine methyltransferase</fullName>
        <shortName evidence="6">16S rRNA m7G methyltransferase</shortName>
    </alternativeName>
</protein>
<name>A0ABT1X723_9PROT</name>
<reference evidence="7 8" key="1">
    <citation type="submission" date="2022-06" db="EMBL/GenBank/DDBJ databases">
        <title>Roseomonas CN29.</title>
        <authorList>
            <person name="Cheng Y."/>
            <person name="He X."/>
        </authorList>
    </citation>
    <scope>NUCLEOTIDE SEQUENCE [LARGE SCALE GENOMIC DNA]</scope>
    <source>
        <strain evidence="7 8">CN29</strain>
    </source>
</reference>
<evidence type="ECO:0000313" key="8">
    <source>
        <dbReference type="Proteomes" id="UP001524642"/>
    </source>
</evidence>
<dbReference type="PIRSF" id="PIRSF003078">
    <property type="entry name" value="GidB"/>
    <property type="match status" value="1"/>
</dbReference>
<dbReference type="InterPro" id="IPR029063">
    <property type="entry name" value="SAM-dependent_MTases_sf"/>
</dbReference>
<comment type="subcellular location">
    <subcellularLocation>
        <location evidence="6">Cytoplasm</location>
    </subcellularLocation>
</comment>
<comment type="catalytic activity">
    <reaction evidence="6">
        <text>guanosine(527) in 16S rRNA + S-adenosyl-L-methionine = N(7)-methylguanosine(527) in 16S rRNA + S-adenosyl-L-homocysteine</text>
        <dbReference type="Rhea" id="RHEA:42732"/>
        <dbReference type="Rhea" id="RHEA-COMP:10209"/>
        <dbReference type="Rhea" id="RHEA-COMP:10210"/>
        <dbReference type="ChEBI" id="CHEBI:57856"/>
        <dbReference type="ChEBI" id="CHEBI:59789"/>
        <dbReference type="ChEBI" id="CHEBI:74269"/>
        <dbReference type="ChEBI" id="CHEBI:74480"/>
        <dbReference type="EC" id="2.1.1.170"/>
    </reaction>
</comment>
<evidence type="ECO:0000256" key="2">
    <source>
        <dbReference type="ARBA" id="ARBA00022552"/>
    </source>
</evidence>
<dbReference type="InterPro" id="IPR003682">
    <property type="entry name" value="rRNA_ssu_MeTfrase_G"/>
</dbReference>
<evidence type="ECO:0000256" key="6">
    <source>
        <dbReference type="HAMAP-Rule" id="MF_00074"/>
    </source>
</evidence>
<dbReference type="Pfam" id="PF02527">
    <property type="entry name" value="GidB"/>
    <property type="match status" value="1"/>
</dbReference>
<keyword evidence="5 6" id="KW-0949">S-adenosyl-L-methionine</keyword>
<accession>A0ABT1X723</accession>
<dbReference type="EMBL" id="JANJOU010000017">
    <property type="protein sequence ID" value="MCR0983902.1"/>
    <property type="molecule type" value="Genomic_DNA"/>
</dbReference>
<feature type="binding site" evidence="6">
    <location>
        <begin position="118"/>
        <end position="119"/>
    </location>
    <ligand>
        <name>S-adenosyl-L-methionine</name>
        <dbReference type="ChEBI" id="CHEBI:59789"/>
    </ligand>
</feature>
<comment type="caution">
    <text evidence="6">Lacks conserved residue(s) required for the propagation of feature annotation.</text>
</comment>
<keyword evidence="3 6" id="KW-0489">Methyltransferase</keyword>
<keyword evidence="8" id="KW-1185">Reference proteome</keyword>
<proteinExistence type="inferred from homology"/>
<comment type="function">
    <text evidence="6">Specifically methylates the N7 position of guanine in position 527 of 16S rRNA.</text>
</comment>